<dbReference type="Pfam" id="PF07727">
    <property type="entry name" value="RVT_2"/>
    <property type="match status" value="1"/>
</dbReference>
<protein>
    <recommendedName>
        <fullName evidence="5">Polyprotein</fullName>
    </recommendedName>
</protein>
<dbReference type="EMBL" id="BAABME010005843">
    <property type="protein sequence ID" value="GAA0166746.1"/>
    <property type="molecule type" value="Genomic_DNA"/>
</dbReference>
<reference evidence="3 4" key="1">
    <citation type="submission" date="2024-01" db="EMBL/GenBank/DDBJ databases">
        <title>The complete chloroplast genome sequence of Lithospermum erythrorhizon: insights into the phylogenetic relationship among Boraginaceae species and the maternal lineages of purple gromwells.</title>
        <authorList>
            <person name="Okada T."/>
            <person name="Watanabe K."/>
        </authorList>
    </citation>
    <scope>NUCLEOTIDE SEQUENCE [LARGE SCALE GENOMIC DNA]</scope>
</reference>
<organism evidence="3 4">
    <name type="scientific">Lithospermum erythrorhizon</name>
    <name type="common">Purple gromwell</name>
    <name type="synonym">Lithospermum officinale var. erythrorhizon</name>
    <dbReference type="NCBI Taxonomy" id="34254"/>
    <lineage>
        <taxon>Eukaryota</taxon>
        <taxon>Viridiplantae</taxon>
        <taxon>Streptophyta</taxon>
        <taxon>Embryophyta</taxon>
        <taxon>Tracheophyta</taxon>
        <taxon>Spermatophyta</taxon>
        <taxon>Magnoliopsida</taxon>
        <taxon>eudicotyledons</taxon>
        <taxon>Gunneridae</taxon>
        <taxon>Pentapetalae</taxon>
        <taxon>asterids</taxon>
        <taxon>lamiids</taxon>
        <taxon>Boraginales</taxon>
        <taxon>Boraginaceae</taxon>
        <taxon>Boraginoideae</taxon>
        <taxon>Lithospermeae</taxon>
        <taxon>Lithospermum</taxon>
    </lineage>
</organism>
<keyword evidence="4" id="KW-1185">Reference proteome</keyword>
<dbReference type="InterPro" id="IPR013103">
    <property type="entry name" value="RVT_2"/>
</dbReference>
<dbReference type="PANTHER" id="PTHR37610">
    <property type="entry name" value="CCHC-TYPE DOMAIN-CONTAINING PROTEIN"/>
    <property type="match status" value="1"/>
</dbReference>
<feature type="domain" description="Retrovirus-related Pol polyprotein from transposon TNT 1-94-like beta-barrel" evidence="2">
    <location>
        <begin position="243"/>
        <end position="311"/>
    </location>
</feature>
<evidence type="ECO:0000313" key="3">
    <source>
        <dbReference type="EMBL" id="GAA0166746.1"/>
    </source>
</evidence>
<gene>
    <name evidence="3" type="ORF">LIER_21832</name>
</gene>
<proteinExistence type="predicted"/>
<dbReference type="Proteomes" id="UP001454036">
    <property type="component" value="Unassembled WGS sequence"/>
</dbReference>
<evidence type="ECO:0000313" key="4">
    <source>
        <dbReference type="Proteomes" id="UP001454036"/>
    </source>
</evidence>
<accession>A0AAV3QUR1</accession>
<sequence length="580" mass="65932">MTTEICRGFVFATSAFDLWAEIKELLGVCNGPMLYELRRQIYSAKQGSDSVAVYYNKIKRLWDELLCWKPNLRMYDNEEERMIAYGMVVKVENQRRVQNLMIDSGENSAMQVNVKVAGEGTSVGEMANTVNNEGHFQSGRRGYQGVRREDRSQLKFDYCGKMAHVKAVYYRLKGSYYDKTRLGHQESNEWKSMINNMVQQQVDKAMQGKGHEAEADCANLADFSGSVLTLYSNLVCLSEYNFWIVDSGASTHMCSSLNMFDSYKNVEVFTPVHLLDNITNPVKAIGTIKLQQDIKPLDCLFVPAFKHNLLYDSKASKVLGIVREDKGLYILDFSSFSSKYVDNVVNRKVYDLTTKVVVVFKDVIFNESLFPFSPDLKKSSLVPTSENVDHTKHRECLPIVHVDVIPFYPVPAVVPCTSSVPLDHDPITSQAPKGNASPVDSNCTDNTINTRHSNRTRQASSWLNDFVVNTACDSAIHVYSAAHIFFLANLSKFQVPYSFKQAQLSSDWVKAMEVELAALEQNDTWDIVDLPQGYKPIGCKWVYKLKCWPDRRIDKYKARLVGKGYNQIEGIDYFCWTTMT</sequence>
<name>A0AAV3QUR1_LITER</name>
<comment type="caution">
    <text evidence="3">The sequence shown here is derived from an EMBL/GenBank/DDBJ whole genome shotgun (WGS) entry which is preliminary data.</text>
</comment>
<feature type="domain" description="Reverse transcriptase Ty1/copia-type" evidence="1">
    <location>
        <begin position="522"/>
        <end position="573"/>
    </location>
</feature>
<dbReference type="Pfam" id="PF22936">
    <property type="entry name" value="Pol_BBD"/>
    <property type="match status" value="1"/>
</dbReference>
<evidence type="ECO:0000259" key="2">
    <source>
        <dbReference type="Pfam" id="PF22936"/>
    </source>
</evidence>
<evidence type="ECO:0000259" key="1">
    <source>
        <dbReference type="Pfam" id="PF07727"/>
    </source>
</evidence>
<dbReference type="InterPro" id="IPR054722">
    <property type="entry name" value="PolX-like_BBD"/>
</dbReference>
<dbReference type="PANTHER" id="PTHR37610:SF40">
    <property type="entry name" value="OS01G0909600 PROTEIN"/>
    <property type="match status" value="1"/>
</dbReference>
<evidence type="ECO:0008006" key="5">
    <source>
        <dbReference type="Google" id="ProtNLM"/>
    </source>
</evidence>
<dbReference type="AlphaFoldDB" id="A0AAV3QUR1"/>